<keyword evidence="1" id="KW-0479">Metal-binding</keyword>
<evidence type="ECO:0000313" key="8">
    <source>
        <dbReference type="Proteomes" id="UP001153678"/>
    </source>
</evidence>
<dbReference type="AlphaFoldDB" id="A0A9W4SF14"/>
<dbReference type="SMART" id="SM00355">
    <property type="entry name" value="ZnF_C2H2"/>
    <property type="match status" value="6"/>
</dbReference>
<organism evidence="7 8">
    <name type="scientific">Funneliformis geosporum</name>
    <dbReference type="NCBI Taxonomy" id="1117311"/>
    <lineage>
        <taxon>Eukaryota</taxon>
        <taxon>Fungi</taxon>
        <taxon>Fungi incertae sedis</taxon>
        <taxon>Mucoromycota</taxon>
        <taxon>Glomeromycotina</taxon>
        <taxon>Glomeromycetes</taxon>
        <taxon>Glomerales</taxon>
        <taxon>Glomeraceae</taxon>
        <taxon>Funneliformis</taxon>
    </lineage>
</organism>
<evidence type="ECO:0000313" key="7">
    <source>
        <dbReference type="EMBL" id="CAI2166662.1"/>
    </source>
</evidence>
<evidence type="ECO:0000256" key="3">
    <source>
        <dbReference type="ARBA" id="ARBA00022771"/>
    </source>
</evidence>
<evidence type="ECO:0000256" key="2">
    <source>
        <dbReference type="ARBA" id="ARBA00022737"/>
    </source>
</evidence>
<dbReference type="PANTHER" id="PTHR24379:SF121">
    <property type="entry name" value="C2H2-TYPE DOMAIN-CONTAINING PROTEIN"/>
    <property type="match status" value="1"/>
</dbReference>
<proteinExistence type="predicted"/>
<comment type="caution">
    <text evidence="7">The sequence shown here is derived from an EMBL/GenBank/DDBJ whole genome shotgun (WGS) entry which is preliminary data.</text>
</comment>
<keyword evidence="8" id="KW-1185">Reference proteome</keyword>
<evidence type="ECO:0000256" key="4">
    <source>
        <dbReference type="ARBA" id="ARBA00022833"/>
    </source>
</evidence>
<protein>
    <submittedName>
        <fullName evidence="7">1068_t:CDS:1</fullName>
    </submittedName>
</protein>
<dbReference type="PANTHER" id="PTHR24379">
    <property type="entry name" value="KRAB AND ZINC FINGER DOMAIN-CONTAINING"/>
    <property type="match status" value="1"/>
</dbReference>
<gene>
    <name evidence="7" type="ORF">FWILDA_LOCUS2686</name>
</gene>
<evidence type="ECO:0000259" key="6">
    <source>
        <dbReference type="PROSITE" id="PS50157"/>
    </source>
</evidence>
<sequence>MFSNIYGRGPSNTILTRPININEPNDDDSLEIYLHRKIETPKGRKVECKLCNNIFNILTSFNHHAKKEHGYKYLCRFCSKVCSNVYQQTSHTKGAHKQFPCDICQNVCWGYNGLKEHFKCVHPGMVPPPASKFNSVDHLNNQPMVVSNVPSVNNNRRRIDYPPVFLHESQFVDNTTMKCKLCNEIFSSNKEFNKHAKAKHDANFICFKCSEVFQKKRLLGNHINIFHKSFCQFCGKAFIKESLDRHVREVHPSSQEFEHEVDNAVFVHETTQEESERQS</sequence>
<dbReference type="PROSITE" id="PS50157">
    <property type="entry name" value="ZINC_FINGER_C2H2_2"/>
    <property type="match status" value="2"/>
</dbReference>
<dbReference type="Proteomes" id="UP001153678">
    <property type="component" value="Unassembled WGS sequence"/>
</dbReference>
<dbReference type="GO" id="GO:0008270">
    <property type="term" value="F:zinc ion binding"/>
    <property type="evidence" value="ECO:0007669"/>
    <property type="project" value="UniProtKB-KW"/>
</dbReference>
<feature type="domain" description="C2H2-type" evidence="6">
    <location>
        <begin position="177"/>
        <end position="200"/>
    </location>
</feature>
<feature type="domain" description="C2H2-type" evidence="6">
    <location>
        <begin position="99"/>
        <end position="127"/>
    </location>
</feature>
<keyword evidence="2" id="KW-0677">Repeat</keyword>
<keyword evidence="3 5" id="KW-0863">Zinc-finger</keyword>
<dbReference type="PROSITE" id="PS00028">
    <property type="entry name" value="ZINC_FINGER_C2H2_1"/>
    <property type="match status" value="5"/>
</dbReference>
<dbReference type="Gene3D" id="3.30.160.60">
    <property type="entry name" value="Classic Zinc Finger"/>
    <property type="match status" value="2"/>
</dbReference>
<evidence type="ECO:0000256" key="1">
    <source>
        <dbReference type="ARBA" id="ARBA00022723"/>
    </source>
</evidence>
<dbReference type="EMBL" id="CAMKVN010000324">
    <property type="protein sequence ID" value="CAI2166662.1"/>
    <property type="molecule type" value="Genomic_DNA"/>
</dbReference>
<reference evidence="7" key="1">
    <citation type="submission" date="2022-08" db="EMBL/GenBank/DDBJ databases">
        <authorList>
            <person name="Kallberg Y."/>
            <person name="Tangrot J."/>
            <person name="Rosling A."/>
        </authorList>
    </citation>
    <scope>NUCLEOTIDE SEQUENCE</scope>
    <source>
        <strain evidence="7">Wild A</strain>
    </source>
</reference>
<dbReference type="InterPro" id="IPR013087">
    <property type="entry name" value="Znf_C2H2_type"/>
</dbReference>
<accession>A0A9W4SF14</accession>
<keyword evidence="4" id="KW-0862">Zinc</keyword>
<name>A0A9W4SF14_9GLOM</name>
<dbReference type="OrthoDB" id="2374457at2759"/>
<evidence type="ECO:0000256" key="5">
    <source>
        <dbReference type="PROSITE-ProRule" id="PRU00042"/>
    </source>
</evidence>